<proteinExistence type="predicted"/>
<name>A0ABV9WHK6_9ACTN</name>
<dbReference type="InterPro" id="IPR002789">
    <property type="entry name" value="HerA_central"/>
</dbReference>
<feature type="compositionally biased region" description="Low complexity" evidence="1">
    <location>
        <begin position="837"/>
        <end position="847"/>
    </location>
</feature>
<feature type="region of interest" description="Disordered" evidence="1">
    <location>
        <begin position="1"/>
        <end position="34"/>
    </location>
</feature>
<dbReference type="CDD" id="cd01127">
    <property type="entry name" value="TrwB_TraG_TraD_VirD4"/>
    <property type="match status" value="2"/>
</dbReference>
<keyword evidence="3" id="KW-0238">DNA-binding</keyword>
<feature type="region of interest" description="Disordered" evidence="1">
    <location>
        <begin position="837"/>
        <end position="912"/>
    </location>
</feature>
<accession>A0ABV9WHK6</accession>
<feature type="compositionally biased region" description="Basic and acidic residues" evidence="1">
    <location>
        <begin position="898"/>
        <end position="912"/>
    </location>
</feature>
<evidence type="ECO:0000313" key="4">
    <source>
        <dbReference type="Proteomes" id="UP001595912"/>
    </source>
</evidence>
<evidence type="ECO:0000259" key="2">
    <source>
        <dbReference type="Pfam" id="PF01935"/>
    </source>
</evidence>
<feature type="domain" description="Helicase HerA central" evidence="2">
    <location>
        <begin position="458"/>
        <end position="537"/>
    </location>
</feature>
<keyword evidence="4" id="KW-1185">Reference proteome</keyword>
<dbReference type="GO" id="GO:0003677">
    <property type="term" value="F:DNA binding"/>
    <property type="evidence" value="ECO:0007669"/>
    <property type="project" value="UniProtKB-KW"/>
</dbReference>
<dbReference type="Gene3D" id="3.40.50.300">
    <property type="entry name" value="P-loop containing nucleotide triphosphate hydrolases"/>
    <property type="match status" value="2"/>
</dbReference>
<feature type="compositionally biased region" description="Low complexity" evidence="1">
    <location>
        <begin position="289"/>
        <end position="300"/>
    </location>
</feature>
<dbReference type="EMBL" id="JBHSIU010000111">
    <property type="protein sequence ID" value="MFC5007058.1"/>
    <property type="molecule type" value="Genomic_DNA"/>
</dbReference>
<dbReference type="PANTHER" id="PTHR30121">
    <property type="entry name" value="UNCHARACTERIZED PROTEIN YJGR-RELATED"/>
    <property type="match status" value="1"/>
</dbReference>
<evidence type="ECO:0000256" key="1">
    <source>
        <dbReference type="SAM" id="MobiDB-lite"/>
    </source>
</evidence>
<dbReference type="SUPFAM" id="SSF52540">
    <property type="entry name" value="P-loop containing nucleoside triphosphate hydrolases"/>
    <property type="match status" value="1"/>
</dbReference>
<dbReference type="RefSeq" id="WP_380127709.1">
    <property type="nucleotide sequence ID" value="NZ_JBHSIU010000111.1"/>
</dbReference>
<comment type="caution">
    <text evidence="3">The sequence shown here is derived from an EMBL/GenBank/DDBJ whole genome shotgun (WGS) entry which is preliminary data.</text>
</comment>
<dbReference type="PANTHER" id="PTHR30121:SF6">
    <property type="entry name" value="SLR6007 PROTEIN"/>
    <property type="match status" value="1"/>
</dbReference>
<feature type="compositionally biased region" description="Pro residues" evidence="1">
    <location>
        <begin position="15"/>
        <end position="29"/>
    </location>
</feature>
<dbReference type="Proteomes" id="UP001595912">
    <property type="component" value="Unassembled WGS sequence"/>
</dbReference>
<gene>
    <name evidence="3" type="ORF">ACFPIJ_55790</name>
</gene>
<feature type="region of interest" description="Disordered" evidence="1">
    <location>
        <begin position="285"/>
        <end position="310"/>
    </location>
</feature>
<dbReference type="InterPro" id="IPR051162">
    <property type="entry name" value="T4SS_component"/>
</dbReference>
<dbReference type="Pfam" id="PF01935">
    <property type="entry name" value="DUF87"/>
    <property type="match status" value="1"/>
</dbReference>
<evidence type="ECO:0000313" key="3">
    <source>
        <dbReference type="EMBL" id="MFC5007058.1"/>
    </source>
</evidence>
<organism evidence="3 4">
    <name type="scientific">Dactylosporangium cerinum</name>
    <dbReference type="NCBI Taxonomy" id="1434730"/>
    <lineage>
        <taxon>Bacteria</taxon>
        <taxon>Bacillati</taxon>
        <taxon>Actinomycetota</taxon>
        <taxon>Actinomycetes</taxon>
        <taxon>Micromonosporales</taxon>
        <taxon>Micromonosporaceae</taxon>
        <taxon>Dactylosporangium</taxon>
    </lineage>
</organism>
<feature type="compositionally biased region" description="Basic and acidic residues" evidence="1">
    <location>
        <begin position="876"/>
        <end position="886"/>
    </location>
</feature>
<sequence>MSTPAVSAPFEFETPSPPPSPPSTPPPTPDLHGPAGWLSDTVTAVTAWAVQHPWSALAVAALAGVLSAGGYAGWMALTRRRQQLLVRHAQVVLISPPPEVDPAGAAVFWTTIAGVLHTGWRHRWREHWRHGRDHIAVEYRWGGRALSIVVWLPSTVRIGPVRAAVHGAWPGAGVTVLDADPPLPAGDAAVGGAFVPVLPAWLPLRTEHDNDPLRTLIAAASALHSTESACVQILARPATGRQLRRLRSGVQALRSGTPPHGGLLDPARWVRAGLDLLLEVLGPGRGRASRAGRTPSRSGPVPGGDPQRDRDVRAAVDKLTGTQWEVAIRYGVARTSRTGGASSTGSAGGSGSDLGGMRARLLTVTDGVVAAFGVYTGRNRLRRVPMRQPAAVLAARVLRRGFLLCTAELAAIAALPHDIAVPGLDRARATPRPAPVSVPPGGRGTKVLGKADVGGHAVAVNVADSRQHLHVLGSTGSGKSTLLLNMILDDIHARRGTIVIDPKGDLVIDLLDRIPARFADRLVIIDPDQPAGTILNPLAGDDHDLVVDNIVSIFGRIFAKHWGPRIDDTLRVACLTLLRKANATLTLIPPLLNDRQFRHAFTQDLDDPEGLRGYWEWFESTPPPLRAQVIGPVLSRLRAFLLRDFVRRTLGSPRSTFDMRRILDGGILLARLPKGQIGEETARLMGSFIVASAWQAATGRVRLPEAQRRDAAAYIDEAHNFLNLPGSVGDMLAEARGYHFGLVLAHQNLAQMPRDTQLAISANARNKIFFSCAPEDAHQLARHTMPELNEHDLSHMDAYRAACRLVVDGRETAAFTLRTNPARPVVGETTAVRQAAAATVGAHQRTAPAGAHRRRRGQPVTDLGADDGTGRSVNRAAERPAGRGADRAGIAQLAGIGGHDKPAQADHDLPAT</sequence>
<dbReference type="InterPro" id="IPR027417">
    <property type="entry name" value="P-loop_NTPase"/>
</dbReference>
<reference evidence="4" key="1">
    <citation type="journal article" date="2019" name="Int. J. Syst. Evol. Microbiol.">
        <title>The Global Catalogue of Microorganisms (GCM) 10K type strain sequencing project: providing services to taxonomists for standard genome sequencing and annotation.</title>
        <authorList>
            <consortium name="The Broad Institute Genomics Platform"/>
            <consortium name="The Broad Institute Genome Sequencing Center for Infectious Disease"/>
            <person name="Wu L."/>
            <person name="Ma J."/>
        </authorList>
    </citation>
    <scope>NUCLEOTIDE SEQUENCE [LARGE SCALE GENOMIC DNA]</scope>
    <source>
        <strain evidence="4">CGMCC 4.7152</strain>
    </source>
</reference>
<protein>
    <submittedName>
        <fullName evidence="3">Type IV secretion system DNA-binding domain-containing protein</fullName>
    </submittedName>
</protein>